<evidence type="ECO:0000256" key="11">
    <source>
        <dbReference type="ARBA" id="ARBA00022842"/>
    </source>
</evidence>
<comment type="function">
    <text evidence="14 19">Joins adenosylcobinamide-GDP and alpha-ribazole to generate adenosylcobalamin (Ado-cobalamin). Also synthesizes adenosylcobalamin 5'-phosphate from adenosylcobinamide-GDP and alpha-ribazole 5'-phosphate.</text>
</comment>
<comment type="caution">
    <text evidence="20">The sequence shown here is derived from an EMBL/GenBank/DDBJ whole genome shotgun (WGS) entry which is preliminary data.</text>
</comment>
<keyword evidence="13 19" id="KW-0472">Membrane</keyword>
<evidence type="ECO:0000256" key="5">
    <source>
        <dbReference type="ARBA" id="ARBA00013200"/>
    </source>
</evidence>
<evidence type="ECO:0000256" key="14">
    <source>
        <dbReference type="ARBA" id="ARBA00025228"/>
    </source>
</evidence>
<evidence type="ECO:0000256" key="19">
    <source>
        <dbReference type="HAMAP-Rule" id="MF_00719"/>
    </source>
</evidence>
<dbReference type="GO" id="GO:0008818">
    <property type="term" value="F:cobalamin 5'-phosphate synthase activity"/>
    <property type="evidence" value="ECO:0007669"/>
    <property type="project" value="UniProtKB-UniRule"/>
</dbReference>
<keyword evidence="12 19" id="KW-1133">Transmembrane helix</keyword>
<evidence type="ECO:0000256" key="15">
    <source>
        <dbReference type="ARBA" id="ARBA00032605"/>
    </source>
</evidence>
<feature type="transmembrane region" description="Helical" evidence="19">
    <location>
        <begin position="76"/>
        <end position="94"/>
    </location>
</feature>
<name>A0AA42B8R4_9GAMM</name>
<evidence type="ECO:0000256" key="7">
    <source>
        <dbReference type="ARBA" id="ARBA00022475"/>
    </source>
</evidence>
<proteinExistence type="inferred from homology"/>
<evidence type="ECO:0000256" key="8">
    <source>
        <dbReference type="ARBA" id="ARBA00022573"/>
    </source>
</evidence>
<reference evidence="20 21" key="1">
    <citation type="journal article" date="2013" name="Antonie Van Leeuwenhoek">
        <title>Echinimonas agarilytica gen. nov., sp. nov., a new gammaproteobacterium isolated from the sea urchin Strongylocentrotus intermedius.</title>
        <authorList>
            <person name="Nedashkovskaya O.I."/>
            <person name="Stenkova A.M."/>
            <person name="Zhukova N.V."/>
            <person name="Van Trappen S."/>
            <person name="Lee J.S."/>
            <person name="Kim S.B."/>
        </authorList>
    </citation>
    <scope>NUCLEOTIDE SEQUENCE [LARGE SCALE GENOMIC DNA]</scope>
    <source>
        <strain evidence="20 21">KMM 6351</strain>
    </source>
</reference>
<evidence type="ECO:0000256" key="13">
    <source>
        <dbReference type="ARBA" id="ARBA00023136"/>
    </source>
</evidence>
<dbReference type="PANTHER" id="PTHR34148">
    <property type="entry name" value="ADENOSYLCOBINAMIDE-GDP RIBAZOLETRANSFERASE"/>
    <property type="match status" value="1"/>
</dbReference>
<feature type="transmembrane region" description="Helical" evidence="19">
    <location>
        <begin position="149"/>
        <end position="174"/>
    </location>
</feature>
<feature type="transmembrane region" description="Helical" evidence="19">
    <location>
        <begin position="51"/>
        <end position="69"/>
    </location>
</feature>
<dbReference type="GO" id="GO:0051073">
    <property type="term" value="F:adenosylcobinamide-GDP ribazoletransferase activity"/>
    <property type="evidence" value="ECO:0007669"/>
    <property type="project" value="UniProtKB-UniRule"/>
</dbReference>
<evidence type="ECO:0000313" key="21">
    <source>
        <dbReference type="Proteomes" id="UP001165393"/>
    </source>
</evidence>
<accession>A0AA42B8R4</accession>
<evidence type="ECO:0000313" key="20">
    <source>
        <dbReference type="EMBL" id="MCM2681142.1"/>
    </source>
</evidence>
<protein>
    <recommendedName>
        <fullName evidence="6 19">Adenosylcobinamide-GDP ribazoletransferase</fullName>
        <ecNumber evidence="5 19">2.7.8.26</ecNumber>
    </recommendedName>
    <alternativeName>
        <fullName evidence="16 19">Cobalamin synthase</fullName>
    </alternativeName>
    <alternativeName>
        <fullName evidence="15 19">Cobalamin-5'-phosphate synthase</fullName>
    </alternativeName>
</protein>
<dbReference type="GO" id="GO:0005886">
    <property type="term" value="C:plasma membrane"/>
    <property type="evidence" value="ECO:0007669"/>
    <property type="project" value="UniProtKB-SubCell"/>
</dbReference>
<organism evidence="20 21">
    <name type="scientific">Echinimonas agarilytica</name>
    <dbReference type="NCBI Taxonomy" id="1215918"/>
    <lineage>
        <taxon>Bacteria</taxon>
        <taxon>Pseudomonadati</taxon>
        <taxon>Pseudomonadota</taxon>
        <taxon>Gammaproteobacteria</taxon>
        <taxon>Alteromonadales</taxon>
        <taxon>Echinimonadaceae</taxon>
        <taxon>Echinimonas</taxon>
    </lineage>
</organism>
<dbReference type="AlphaFoldDB" id="A0AA42B8R4"/>
<evidence type="ECO:0000256" key="16">
    <source>
        <dbReference type="ARBA" id="ARBA00032853"/>
    </source>
</evidence>
<dbReference type="HAMAP" id="MF_00719">
    <property type="entry name" value="CobS"/>
    <property type="match status" value="1"/>
</dbReference>
<keyword evidence="11 19" id="KW-0460">Magnesium</keyword>
<feature type="transmembrane region" description="Helical" evidence="19">
    <location>
        <begin position="194"/>
        <end position="223"/>
    </location>
</feature>
<dbReference type="NCBIfam" id="NF001277">
    <property type="entry name" value="PRK00235.1-3"/>
    <property type="match status" value="1"/>
</dbReference>
<evidence type="ECO:0000256" key="10">
    <source>
        <dbReference type="ARBA" id="ARBA00022692"/>
    </source>
</evidence>
<evidence type="ECO:0000256" key="2">
    <source>
        <dbReference type="ARBA" id="ARBA00004651"/>
    </source>
</evidence>
<comment type="similarity">
    <text evidence="4 19">Belongs to the CobS family.</text>
</comment>
<gene>
    <name evidence="19" type="primary">cobS</name>
    <name evidence="20" type="ORF">NAF29_15940</name>
</gene>
<dbReference type="InterPro" id="IPR003805">
    <property type="entry name" value="CobS"/>
</dbReference>
<keyword evidence="10 19" id="KW-0812">Transmembrane</keyword>
<keyword evidence="9 19" id="KW-0808">Transferase</keyword>
<sequence>MSAATHKSEMRASGMRYQWHLFLLALAFLTRIPIPASVPFSEPRLNQANRYFALVGTLIGAISASIFLISHTLFSIEVAVVMAMIASLMTTGVFHEDGLADSADGLGGGLTIERKLAIMKDSRIGSYGSAALMMALLMKFAVLSSIPQVVVALIVGHTLSRAVAASLIGAMPYVSESDGSKSKPLANTQSQTDVWFLVVTCAAILLWLPIVHALALVAMCMCVRQMAKIYLSRQIGGYTGDTLGACQQVAELACYLCFALPWFL</sequence>
<dbReference type="EC" id="2.7.8.26" evidence="5 19"/>
<comment type="subcellular location">
    <subcellularLocation>
        <location evidence="2 19">Cell membrane</location>
        <topology evidence="2 19">Multi-pass membrane protein</topology>
    </subcellularLocation>
</comment>
<dbReference type="PANTHER" id="PTHR34148:SF1">
    <property type="entry name" value="ADENOSYLCOBINAMIDE-GDP RIBAZOLETRANSFERASE"/>
    <property type="match status" value="1"/>
</dbReference>
<dbReference type="Proteomes" id="UP001165393">
    <property type="component" value="Unassembled WGS sequence"/>
</dbReference>
<keyword evidence="7 19" id="KW-1003">Cell membrane</keyword>
<evidence type="ECO:0000256" key="9">
    <source>
        <dbReference type="ARBA" id="ARBA00022679"/>
    </source>
</evidence>
<evidence type="ECO:0000256" key="1">
    <source>
        <dbReference type="ARBA" id="ARBA00001946"/>
    </source>
</evidence>
<dbReference type="GO" id="GO:0009236">
    <property type="term" value="P:cobalamin biosynthetic process"/>
    <property type="evidence" value="ECO:0007669"/>
    <property type="project" value="UniProtKB-UniRule"/>
</dbReference>
<comment type="pathway">
    <text evidence="3 19">Cofactor biosynthesis; adenosylcobalamin biosynthesis; adenosylcobalamin from cob(II)yrinate a,c-diamide: step 7/7.</text>
</comment>
<feature type="transmembrane region" description="Helical" evidence="19">
    <location>
        <begin position="124"/>
        <end position="142"/>
    </location>
</feature>
<evidence type="ECO:0000256" key="12">
    <source>
        <dbReference type="ARBA" id="ARBA00022989"/>
    </source>
</evidence>
<keyword evidence="8 19" id="KW-0169">Cobalamin biosynthesis</keyword>
<evidence type="ECO:0000256" key="17">
    <source>
        <dbReference type="ARBA" id="ARBA00048623"/>
    </source>
</evidence>
<keyword evidence="21" id="KW-1185">Reference proteome</keyword>
<evidence type="ECO:0000256" key="3">
    <source>
        <dbReference type="ARBA" id="ARBA00004663"/>
    </source>
</evidence>
<dbReference type="EMBL" id="JAMQGP010000009">
    <property type="protein sequence ID" value="MCM2681142.1"/>
    <property type="molecule type" value="Genomic_DNA"/>
</dbReference>
<dbReference type="NCBIfam" id="TIGR00317">
    <property type="entry name" value="cobS"/>
    <property type="match status" value="1"/>
</dbReference>
<comment type="catalytic activity">
    <reaction evidence="17 19">
        <text>alpha-ribazole + adenosylcob(III)inamide-GDP = adenosylcob(III)alamin + GMP + H(+)</text>
        <dbReference type="Rhea" id="RHEA:16049"/>
        <dbReference type="ChEBI" id="CHEBI:10329"/>
        <dbReference type="ChEBI" id="CHEBI:15378"/>
        <dbReference type="ChEBI" id="CHEBI:18408"/>
        <dbReference type="ChEBI" id="CHEBI:58115"/>
        <dbReference type="ChEBI" id="CHEBI:60487"/>
        <dbReference type="EC" id="2.7.8.26"/>
    </reaction>
</comment>
<evidence type="ECO:0000256" key="4">
    <source>
        <dbReference type="ARBA" id="ARBA00010561"/>
    </source>
</evidence>
<evidence type="ECO:0000256" key="6">
    <source>
        <dbReference type="ARBA" id="ARBA00015850"/>
    </source>
</evidence>
<evidence type="ECO:0000256" key="18">
    <source>
        <dbReference type="ARBA" id="ARBA00049504"/>
    </source>
</evidence>
<dbReference type="Pfam" id="PF02654">
    <property type="entry name" value="CobS"/>
    <property type="match status" value="1"/>
</dbReference>
<comment type="cofactor">
    <cofactor evidence="1 19">
        <name>Mg(2+)</name>
        <dbReference type="ChEBI" id="CHEBI:18420"/>
    </cofactor>
</comment>
<comment type="catalytic activity">
    <reaction evidence="18 19">
        <text>alpha-ribazole 5'-phosphate + adenosylcob(III)inamide-GDP = adenosylcob(III)alamin 5'-phosphate + GMP + H(+)</text>
        <dbReference type="Rhea" id="RHEA:23560"/>
        <dbReference type="ChEBI" id="CHEBI:15378"/>
        <dbReference type="ChEBI" id="CHEBI:57918"/>
        <dbReference type="ChEBI" id="CHEBI:58115"/>
        <dbReference type="ChEBI" id="CHEBI:60487"/>
        <dbReference type="ChEBI" id="CHEBI:60493"/>
        <dbReference type="EC" id="2.7.8.26"/>
    </reaction>
</comment>